<comment type="caution">
    <text evidence="1">The sequence shown here is derived from an EMBL/GenBank/DDBJ whole genome shotgun (WGS) entry which is preliminary data.</text>
</comment>
<dbReference type="EMBL" id="ACEQ02000040">
    <property type="protein sequence ID" value="EEZ74517.1"/>
    <property type="molecule type" value="Genomic_DNA"/>
</dbReference>
<name>D0WD13_NEILA</name>
<organism evidence="1 2">
    <name type="scientific">Neisseria lactamica ATCC 23970</name>
    <dbReference type="NCBI Taxonomy" id="546265"/>
    <lineage>
        <taxon>Bacteria</taxon>
        <taxon>Pseudomonadati</taxon>
        <taxon>Pseudomonadota</taxon>
        <taxon>Betaproteobacteria</taxon>
        <taxon>Neisseriales</taxon>
        <taxon>Neisseriaceae</taxon>
        <taxon>Neisseria</taxon>
    </lineage>
</organism>
<proteinExistence type="predicted"/>
<reference evidence="1 2" key="1">
    <citation type="submission" date="2009-10" db="EMBL/GenBank/DDBJ databases">
        <authorList>
            <person name="Weinstock G."/>
            <person name="Sodergren E."/>
            <person name="Clifton S."/>
            <person name="Fulton L."/>
            <person name="Fulton B."/>
            <person name="Courtney L."/>
            <person name="Fronick C."/>
            <person name="Harrison M."/>
            <person name="Strong C."/>
            <person name="Farmer C."/>
            <person name="Delahaunty K."/>
            <person name="Markovic C."/>
            <person name="Hall O."/>
            <person name="Minx P."/>
            <person name="Tomlinson C."/>
            <person name="Mitreva M."/>
            <person name="Nelson J."/>
            <person name="Hou S."/>
            <person name="Wollam A."/>
            <person name="Pepin K.H."/>
            <person name="Johnson M."/>
            <person name="Bhonagiri V."/>
            <person name="Nash W.E."/>
            <person name="Warren W."/>
            <person name="Chinwalla A."/>
            <person name="Mardis E.R."/>
            <person name="Wilson R.K."/>
        </authorList>
    </citation>
    <scope>NUCLEOTIDE SEQUENCE [LARGE SCALE GENOMIC DNA]</scope>
    <source>
        <strain evidence="1 2">ATCC 23970</strain>
    </source>
</reference>
<dbReference type="PATRIC" id="fig|546265.8.peg.1403"/>
<sequence>MLKIVRLGQKLYLMGESGIMKLSDLLEPREERGVIALLQNIILKQAVPDNGRKIMTIAGT</sequence>
<dbReference type="Proteomes" id="UP000003843">
    <property type="component" value="Unassembled WGS sequence"/>
</dbReference>
<evidence type="ECO:0000313" key="1">
    <source>
        <dbReference type="EMBL" id="EEZ74517.1"/>
    </source>
</evidence>
<gene>
    <name evidence="1" type="ORF">NEILACOT_05448</name>
</gene>
<accession>D0WD13</accession>
<evidence type="ECO:0000313" key="2">
    <source>
        <dbReference type="Proteomes" id="UP000003843"/>
    </source>
</evidence>
<protein>
    <submittedName>
        <fullName evidence="1">Uncharacterized protein</fullName>
    </submittedName>
</protein>
<dbReference type="AlphaFoldDB" id="D0WD13"/>